<sequence length="88" mass="8957">MTTTFTAALAAVSTELRNLLPSRPGLPGTGSASMTTVIAWVSDVKAAALALASTRVELAEEAIARRDADASALHIAEAHALVALGTSR</sequence>
<proteinExistence type="predicted"/>
<dbReference type="Proteomes" id="UP000093918">
    <property type="component" value="Unassembled WGS sequence"/>
</dbReference>
<name>A0ABX2WIE5_9MICO</name>
<reference evidence="2" key="1">
    <citation type="submission" date="2016-06" db="EMBL/GenBank/DDBJ databases">
        <title>Genome sequencing of cellulolytic organisms.</title>
        <authorList>
            <person name="Bohra V."/>
            <person name="Dafale N.A."/>
            <person name="Purohit H.J."/>
        </authorList>
    </citation>
    <scope>NUCLEOTIDE SEQUENCE [LARGE SCALE GENOMIC DNA]</scope>
    <source>
        <strain evidence="2">ND21</strain>
    </source>
</reference>
<evidence type="ECO:0008006" key="3">
    <source>
        <dbReference type="Google" id="ProtNLM"/>
    </source>
</evidence>
<organism evidence="1 2">
    <name type="scientific">Microbacterium arborescens</name>
    <dbReference type="NCBI Taxonomy" id="33883"/>
    <lineage>
        <taxon>Bacteria</taxon>
        <taxon>Bacillati</taxon>
        <taxon>Actinomycetota</taxon>
        <taxon>Actinomycetes</taxon>
        <taxon>Micrococcales</taxon>
        <taxon>Microbacteriaceae</taxon>
        <taxon>Microbacterium</taxon>
    </lineage>
</organism>
<gene>
    <name evidence="1" type="ORF">A9Z40_03230</name>
</gene>
<protein>
    <recommendedName>
        <fullName evidence="3">HNH endonuclease</fullName>
    </recommendedName>
</protein>
<comment type="caution">
    <text evidence="1">The sequence shown here is derived from an EMBL/GenBank/DDBJ whole genome shotgun (WGS) entry which is preliminary data.</text>
</comment>
<dbReference type="EMBL" id="LZEM01000018">
    <property type="protein sequence ID" value="OAZ40968.1"/>
    <property type="molecule type" value="Genomic_DNA"/>
</dbReference>
<keyword evidence="2" id="KW-1185">Reference proteome</keyword>
<evidence type="ECO:0000313" key="1">
    <source>
        <dbReference type="EMBL" id="OAZ40968.1"/>
    </source>
</evidence>
<evidence type="ECO:0000313" key="2">
    <source>
        <dbReference type="Proteomes" id="UP000093918"/>
    </source>
</evidence>
<dbReference type="RefSeq" id="WP_064956074.1">
    <property type="nucleotide sequence ID" value="NZ_LZEM01000018.1"/>
</dbReference>
<accession>A0ABX2WIE5</accession>